<dbReference type="GO" id="GO:0005737">
    <property type="term" value="C:cytoplasm"/>
    <property type="evidence" value="ECO:0007669"/>
    <property type="project" value="TreeGrafter"/>
</dbReference>
<evidence type="ECO:0000256" key="3">
    <source>
        <dbReference type="ARBA" id="ARBA00023277"/>
    </source>
</evidence>
<dbReference type="InterPro" id="IPR006148">
    <property type="entry name" value="Glc/Gal-6P_isomerase"/>
</dbReference>
<evidence type="ECO:0000256" key="4">
    <source>
        <dbReference type="HAMAP-Rule" id="MF_01241"/>
    </source>
</evidence>
<dbReference type="InterPro" id="IPR004547">
    <property type="entry name" value="Glucosamine6P_isomerase"/>
</dbReference>
<feature type="active site" description="For ring-opening step" evidence="4">
    <location>
        <position position="143"/>
    </location>
</feature>
<dbReference type="SUPFAM" id="SSF100950">
    <property type="entry name" value="NagB/RpiA/CoA transferase-like"/>
    <property type="match status" value="1"/>
</dbReference>
<evidence type="ECO:0000256" key="2">
    <source>
        <dbReference type="ARBA" id="ARBA00022801"/>
    </source>
</evidence>
<dbReference type="GO" id="GO:0019262">
    <property type="term" value="P:N-acetylneuraminate catabolic process"/>
    <property type="evidence" value="ECO:0007669"/>
    <property type="project" value="UniProtKB-UniRule"/>
</dbReference>
<keyword evidence="2 4" id="KW-0378">Hydrolase</keyword>
<dbReference type="Pfam" id="PF01182">
    <property type="entry name" value="Glucosamine_iso"/>
    <property type="match status" value="1"/>
</dbReference>
<dbReference type="InterPro" id="IPR018321">
    <property type="entry name" value="Glucosamine6P_isomerase_CS"/>
</dbReference>
<evidence type="ECO:0000313" key="6">
    <source>
        <dbReference type="EMBL" id="HJH49538.1"/>
    </source>
</evidence>
<evidence type="ECO:0000256" key="1">
    <source>
        <dbReference type="ARBA" id="ARBA00000644"/>
    </source>
</evidence>
<evidence type="ECO:0000313" key="7">
    <source>
        <dbReference type="Proteomes" id="UP000813420"/>
    </source>
</evidence>
<sequence length="243" mass="27074">MRIYKVKDYGEMSRKAANIISAQVILKPDCVLGLATGSTPVGTYRQLVEWYEKGDLDFSEVRTVNLDEYKGLPRENDQSYYYFMHENLFDKVNIKPENTNLPDGTKEDSEEECARYEALIRSMGGVDLQLLGLGHNGHIGFNEPAEDFAKETHCVDLTERTIEANKRFFASADDVPRQAYTMGIGTIMRAKKILLVVSGEDKAETVAKAFFGPVTPEVPASILQLHEDVTIVADEAALSKAPC</sequence>
<dbReference type="EC" id="3.5.99.6" evidence="4"/>
<comment type="pathway">
    <text evidence="4">Amino-sugar metabolism; N-acetylneuraminate degradation; D-fructose 6-phosphate from N-acetylneuraminate: step 5/5.</text>
</comment>
<dbReference type="FunFam" id="3.40.50.1360:FF:000003">
    <property type="entry name" value="Glucosamine-6-phosphate deaminase"/>
    <property type="match status" value="1"/>
</dbReference>
<comment type="similarity">
    <text evidence="4">Belongs to the glucosamine/galactosamine-6-phosphate isomerase family. NagB subfamily.</text>
</comment>
<dbReference type="GO" id="GO:0004342">
    <property type="term" value="F:glucosamine-6-phosphate deaminase activity"/>
    <property type="evidence" value="ECO:0007669"/>
    <property type="project" value="UniProtKB-UniRule"/>
</dbReference>
<feature type="domain" description="Glucosamine/galactosamine-6-phosphate isomerase" evidence="5">
    <location>
        <begin position="17"/>
        <end position="228"/>
    </location>
</feature>
<protein>
    <recommendedName>
        <fullName evidence="4">Glucosamine-6-phosphate deaminase</fullName>
        <ecNumber evidence="4">3.5.99.6</ecNumber>
    </recommendedName>
    <alternativeName>
        <fullName evidence="4">GlcN6P deaminase</fullName>
        <shortName evidence="4">GNPDA</shortName>
    </alternativeName>
    <alternativeName>
        <fullName evidence="4">Glucosamine-6-phosphate isomerase</fullName>
    </alternativeName>
</protein>
<name>A0A9D2VXH2_9FIRM</name>
<dbReference type="PANTHER" id="PTHR11280:SF5">
    <property type="entry name" value="GLUCOSAMINE-6-PHOSPHATE ISOMERASE"/>
    <property type="match status" value="1"/>
</dbReference>
<reference evidence="6" key="1">
    <citation type="journal article" date="2021" name="PeerJ">
        <title>Extensive microbial diversity within the chicken gut microbiome revealed by metagenomics and culture.</title>
        <authorList>
            <person name="Gilroy R."/>
            <person name="Ravi A."/>
            <person name="Getino M."/>
            <person name="Pursley I."/>
            <person name="Horton D.L."/>
            <person name="Alikhan N.F."/>
            <person name="Baker D."/>
            <person name="Gharbi K."/>
            <person name="Hall N."/>
            <person name="Watson M."/>
            <person name="Adriaenssens E.M."/>
            <person name="Foster-Nyarko E."/>
            <person name="Jarju S."/>
            <person name="Secka A."/>
            <person name="Antonio M."/>
            <person name="Oren A."/>
            <person name="Chaudhuri R.R."/>
            <person name="La Ragione R."/>
            <person name="Hildebrand F."/>
            <person name="Pallen M.J."/>
        </authorList>
    </citation>
    <scope>NUCLEOTIDE SEQUENCE</scope>
    <source>
        <strain evidence="6">USAMLcec4-12693</strain>
    </source>
</reference>
<feature type="active site" description="Proton acceptor; for enolization step" evidence="4">
    <location>
        <position position="67"/>
    </location>
</feature>
<dbReference type="Proteomes" id="UP000813420">
    <property type="component" value="Unassembled WGS sequence"/>
</dbReference>
<dbReference type="AlphaFoldDB" id="A0A9D2VXH2"/>
<dbReference type="EMBL" id="DYXE01000046">
    <property type="protein sequence ID" value="HJH49538.1"/>
    <property type="molecule type" value="Genomic_DNA"/>
</dbReference>
<dbReference type="CDD" id="cd01399">
    <property type="entry name" value="GlcN6P_deaminase"/>
    <property type="match status" value="1"/>
</dbReference>
<comment type="caution">
    <text evidence="4">Lacks conserved residue(s) required for the propagation of feature annotation.</text>
</comment>
<dbReference type="RefSeq" id="WP_070087733.1">
    <property type="nucleotide sequence ID" value="NZ_CABMJS010000006.1"/>
</dbReference>
<gene>
    <name evidence="4 6" type="primary">nagB</name>
    <name evidence="6" type="ORF">K8V39_04675</name>
</gene>
<dbReference type="Gene3D" id="3.40.50.1360">
    <property type="match status" value="1"/>
</dbReference>
<comment type="caution">
    <text evidence="6">The sequence shown here is derived from an EMBL/GenBank/DDBJ whole genome shotgun (WGS) entry which is preliminary data.</text>
</comment>
<reference evidence="6" key="2">
    <citation type="submission" date="2021-09" db="EMBL/GenBank/DDBJ databases">
        <authorList>
            <person name="Gilroy R."/>
        </authorList>
    </citation>
    <scope>NUCLEOTIDE SEQUENCE</scope>
    <source>
        <strain evidence="6">USAMLcec4-12693</strain>
    </source>
</reference>
<dbReference type="NCBIfam" id="TIGR00502">
    <property type="entry name" value="nagB"/>
    <property type="match status" value="1"/>
</dbReference>
<keyword evidence="3 4" id="KW-0119">Carbohydrate metabolism</keyword>
<dbReference type="GO" id="GO:0005975">
    <property type="term" value="P:carbohydrate metabolic process"/>
    <property type="evidence" value="ECO:0007669"/>
    <property type="project" value="InterPro"/>
</dbReference>
<feature type="active site" description="Proton acceptor; for ring-opening step" evidence="4">
    <location>
        <position position="138"/>
    </location>
</feature>
<dbReference type="InterPro" id="IPR037171">
    <property type="entry name" value="NagB/RpiA_transferase-like"/>
</dbReference>
<organism evidence="6 7">
    <name type="scientific">Merdimonas faecis</name>
    <dbReference type="NCBI Taxonomy" id="1653435"/>
    <lineage>
        <taxon>Bacteria</taxon>
        <taxon>Bacillati</taxon>
        <taxon>Bacillota</taxon>
        <taxon>Clostridia</taxon>
        <taxon>Lachnospirales</taxon>
        <taxon>Lachnospiraceae</taxon>
        <taxon>Merdimonas</taxon>
    </lineage>
</organism>
<dbReference type="PANTHER" id="PTHR11280">
    <property type="entry name" value="GLUCOSAMINE-6-PHOSPHATE ISOMERASE"/>
    <property type="match status" value="1"/>
</dbReference>
<dbReference type="PROSITE" id="PS01161">
    <property type="entry name" value="GLC_GALNAC_ISOMERASE"/>
    <property type="match status" value="1"/>
</dbReference>
<dbReference type="GO" id="GO:0006046">
    <property type="term" value="P:N-acetylglucosamine catabolic process"/>
    <property type="evidence" value="ECO:0007669"/>
    <property type="project" value="UniProtKB-UniRule"/>
</dbReference>
<feature type="active site" description="For ring-opening step" evidence="4">
    <location>
        <position position="136"/>
    </location>
</feature>
<dbReference type="GO" id="GO:0042802">
    <property type="term" value="F:identical protein binding"/>
    <property type="evidence" value="ECO:0007669"/>
    <property type="project" value="TreeGrafter"/>
</dbReference>
<dbReference type="GO" id="GO:0006043">
    <property type="term" value="P:glucosamine catabolic process"/>
    <property type="evidence" value="ECO:0007669"/>
    <property type="project" value="TreeGrafter"/>
</dbReference>
<accession>A0A9D2VXH2</accession>
<comment type="function">
    <text evidence="4">Catalyzes the reversible isomerization-deamination of glucosamine 6-phosphate (GlcN6P) to form fructose 6-phosphate (Fru6P) and ammonium ion.</text>
</comment>
<dbReference type="HAMAP" id="MF_01241">
    <property type="entry name" value="GlcN6P_deamin"/>
    <property type="match status" value="1"/>
</dbReference>
<proteinExistence type="inferred from homology"/>
<evidence type="ECO:0000259" key="5">
    <source>
        <dbReference type="Pfam" id="PF01182"/>
    </source>
</evidence>
<comment type="catalytic activity">
    <reaction evidence="1 4">
        <text>alpha-D-glucosamine 6-phosphate + H2O = beta-D-fructose 6-phosphate + NH4(+)</text>
        <dbReference type="Rhea" id="RHEA:12172"/>
        <dbReference type="ChEBI" id="CHEBI:15377"/>
        <dbReference type="ChEBI" id="CHEBI:28938"/>
        <dbReference type="ChEBI" id="CHEBI:57634"/>
        <dbReference type="ChEBI" id="CHEBI:75989"/>
        <dbReference type="EC" id="3.5.99.6"/>
    </reaction>
</comment>
<dbReference type="OrthoDB" id="9791139at2"/>